<dbReference type="EMBL" id="OZ026884">
    <property type="protein sequence ID" value="CAL1239976.1"/>
    <property type="molecule type" value="Genomic_DNA"/>
</dbReference>
<gene>
    <name evidence="2" type="ORF">MECH1_V1_1200</name>
</gene>
<feature type="compositionally biased region" description="Low complexity" evidence="1">
    <location>
        <begin position="45"/>
        <end position="70"/>
    </location>
</feature>
<dbReference type="Proteomes" id="UP001497493">
    <property type="component" value="Chromosome"/>
</dbReference>
<evidence type="ECO:0000313" key="2">
    <source>
        <dbReference type="EMBL" id="CAL1239976.1"/>
    </source>
</evidence>
<proteinExistence type="predicted"/>
<accession>A0ABP1C6T8</accession>
<protein>
    <submittedName>
        <fullName evidence="2">Uncharacterized protein</fullName>
    </submittedName>
</protein>
<name>A0ABP1C6T8_9GAMM</name>
<evidence type="ECO:0000256" key="1">
    <source>
        <dbReference type="SAM" id="MobiDB-lite"/>
    </source>
</evidence>
<sequence length="70" mass="6964">MKATPRVLAPAAGDRSALGPGRMLGLGHPRHELDLGAHQSRRRGFPAAPVPAAARPGRAQAAGGAAPIGA</sequence>
<organism evidence="2 3">
    <name type="scientific">Candidatus Methylocalor cossyra</name>
    <dbReference type="NCBI Taxonomy" id="3108543"/>
    <lineage>
        <taxon>Bacteria</taxon>
        <taxon>Pseudomonadati</taxon>
        <taxon>Pseudomonadota</taxon>
        <taxon>Gammaproteobacteria</taxon>
        <taxon>Methylococcales</taxon>
        <taxon>Methylococcaceae</taxon>
        <taxon>Candidatus Methylocalor</taxon>
    </lineage>
</organism>
<keyword evidence="3" id="KW-1185">Reference proteome</keyword>
<evidence type="ECO:0000313" key="3">
    <source>
        <dbReference type="Proteomes" id="UP001497493"/>
    </source>
</evidence>
<reference evidence="2 3" key="1">
    <citation type="submission" date="2024-04" db="EMBL/GenBank/DDBJ databases">
        <authorList>
            <person name="Cremers G."/>
        </authorList>
    </citation>
    <scope>NUCLEOTIDE SEQUENCE [LARGE SCALE GENOMIC DNA]</scope>
    <source>
        <strain evidence="2">MeCH1-AG</strain>
    </source>
</reference>
<feature type="region of interest" description="Disordered" evidence="1">
    <location>
        <begin position="1"/>
        <end position="70"/>
    </location>
</feature>